<feature type="region of interest" description="Disordered" evidence="1">
    <location>
        <begin position="43"/>
        <end position="66"/>
    </location>
</feature>
<feature type="transmembrane region" description="Helical" evidence="2">
    <location>
        <begin position="7"/>
        <end position="28"/>
    </location>
</feature>
<evidence type="ECO:0000313" key="4">
    <source>
        <dbReference type="Proteomes" id="UP000324376"/>
    </source>
</evidence>
<comment type="caution">
    <text evidence="3">The sequence shown here is derived from an EMBL/GenBank/DDBJ whole genome shotgun (WGS) entry which is preliminary data.</text>
</comment>
<feature type="compositionally biased region" description="Basic and acidic residues" evidence="1">
    <location>
        <begin position="48"/>
        <end position="66"/>
    </location>
</feature>
<evidence type="ECO:0000313" key="3">
    <source>
        <dbReference type="EMBL" id="TYP76279.1"/>
    </source>
</evidence>
<organism evidence="3 4">
    <name type="scientific">Aquimarina intermedia</name>
    <dbReference type="NCBI Taxonomy" id="350814"/>
    <lineage>
        <taxon>Bacteria</taxon>
        <taxon>Pseudomonadati</taxon>
        <taxon>Bacteroidota</taxon>
        <taxon>Flavobacteriia</taxon>
        <taxon>Flavobacteriales</taxon>
        <taxon>Flavobacteriaceae</taxon>
        <taxon>Aquimarina</taxon>
    </lineage>
</organism>
<proteinExistence type="predicted"/>
<evidence type="ECO:0000256" key="2">
    <source>
        <dbReference type="SAM" id="Phobius"/>
    </source>
</evidence>
<accession>A0A5S5CAV7</accession>
<dbReference type="AlphaFoldDB" id="A0A5S5CAV7"/>
<gene>
    <name evidence="3" type="ORF">BD809_102497</name>
</gene>
<dbReference type="Proteomes" id="UP000324376">
    <property type="component" value="Unassembled WGS sequence"/>
</dbReference>
<keyword evidence="2" id="KW-1133">Transmembrane helix</keyword>
<keyword evidence="2" id="KW-0472">Membrane</keyword>
<sequence>MITKLQTARILIITCFLISLGNYTLLLLNCYQDETASMISVLEDGEEKSDSEGKENSEEKDDSKEKEIISQVVNDKALAIIYYCCDQYPEIYFGNSSVYLEYTTPPPDYS</sequence>
<reference evidence="3 4" key="1">
    <citation type="submission" date="2019-07" db="EMBL/GenBank/DDBJ databases">
        <title>Genomic Encyclopedia of Archaeal and Bacterial Type Strains, Phase II (KMG-II): from individual species to whole genera.</title>
        <authorList>
            <person name="Goeker M."/>
        </authorList>
    </citation>
    <scope>NUCLEOTIDE SEQUENCE [LARGE SCALE GENOMIC DNA]</scope>
    <source>
        <strain evidence="3 4">DSM 17527</strain>
    </source>
</reference>
<dbReference type="EMBL" id="VNHU01000002">
    <property type="protein sequence ID" value="TYP76279.1"/>
    <property type="molecule type" value="Genomic_DNA"/>
</dbReference>
<keyword evidence="4" id="KW-1185">Reference proteome</keyword>
<protein>
    <submittedName>
        <fullName evidence="3">Uncharacterized protein</fullName>
    </submittedName>
</protein>
<evidence type="ECO:0000256" key="1">
    <source>
        <dbReference type="SAM" id="MobiDB-lite"/>
    </source>
</evidence>
<keyword evidence="2" id="KW-0812">Transmembrane</keyword>
<name>A0A5S5CAV7_9FLAO</name>